<name>A0ACC3MUW7_9PEZI</name>
<accession>A0ACC3MUW7</accession>
<dbReference type="Proteomes" id="UP001281147">
    <property type="component" value="Unassembled WGS sequence"/>
</dbReference>
<evidence type="ECO:0000313" key="1">
    <source>
        <dbReference type="EMBL" id="KAK3704269.1"/>
    </source>
</evidence>
<reference evidence="1" key="1">
    <citation type="submission" date="2023-07" db="EMBL/GenBank/DDBJ databases">
        <title>Black Yeasts Isolated from many extreme environments.</title>
        <authorList>
            <person name="Coleine C."/>
            <person name="Stajich J.E."/>
            <person name="Selbmann L."/>
        </authorList>
    </citation>
    <scope>NUCLEOTIDE SEQUENCE</scope>
    <source>
        <strain evidence="1">CCFEE 5714</strain>
    </source>
</reference>
<dbReference type="EMBL" id="JAUTXU010000141">
    <property type="protein sequence ID" value="KAK3704269.1"/>
    <property type="molecule type" value="Genomic_DNA"/>
</dbReference>
<gene>
    <name evidence="1" type="ORF">LTR37_013943</name>
</gene>
<evidence type="ECO:0000313" key="2">
    <source>
        <dbReference type="Proteomes" id="UP001281147"/>
    </source>
</evidence>
<keyword evidence="2" id="KW-1185">Reference proteome</keyword>
<comment type="caution">
    <text evidence="1">The sequence shown here is derived from an EMBL/GenBank/DDBJ whole genome shotgun (WGS) entry which is preliminary data.</text>
</comment>
<organism evidence="1 2">
    <name type="scientific">Vermiconidia calcicola</name>
    <dbReference type="NCBI Taxonomy" id="1690605"/>
    <lineage>
        <taxon>Eukaryota</taxon>
        <taxon>Fungi</taxon>
        <taxon>Dikarya</taxon>
        <taxon>Ascomycota</taxon>
        <taxon>Pezizomycotina</taxon>
        <taxon>Dothideomycetes</taxon>
        <taxon>Dothideomycetidae</taxon>
        <taxon>Mycosphaerellales</taxon>
        <taxon>Extremaceae</taxon>
        <taxon>Vermiconidia</taxon>
    </lineage>
</organism>
<sequence length="999" mass="110688">MCALATTKHYRKQRSRPDGEGSETGLAYGQFGHAVYDHVCKVWRFARSDERKSALRILEESKPVIESTSDQRPTTGSGDEKDAPSVRREKQIKHSIQAYPEAQPANAILSEFARVSEAVDRAASVYDPSKGSLLAVAEITDEAARRLASVAAFPSGPTGSDLRLVQTQKQRRGWDDSHNAWLEVPTLHGEETTWKGPGVSIQSIVFANPLERGDVYLGVRLITQTLIFKPVFKKAVLLSGSRLHEDLQFSLDIKSTGGLPHADLAFNPWYTPQFAVIDQASSWSVWELSGRSREGARQLARGALTRGTITATSDARDDGWGRITWLYNSTIVAVCNRRSLTLLALSSAEAAELQDIDVGIANGIGWILDIALLSSRPDVLSVLTSTSISLFRVNRSVHTEVTVKTIMALRHFRNTEDISLCLHILESENDLFILIRSNTSPTVISYYVHFFDEDRVTISDPAELEIPVPSDRSDFASSITGLHLESLAIAGKRNSGAKQDIASRYMQQEVGFYSMMSLMKDLSICQTLYCRPGLGKNEFPVKPPSWESAFPKSASTLRHDEDFVVDDEHLDQVEDHAFQRGPVPTYLQRRMLRTTLRSGEEWTVNHELTVQQLNDLDIAETTSFANVLERSRTTLESKTNDEVSPMRTLQELAVGEVSVGKIEGASGSLEGLCTVRPVSKKIHDGGDIERDNNGVEGALRLALHSVALPPVLDVPSHETSERLSAFRDSIVGSWISPNAHSIPESVDTARQQLALNMAAEMTLASQLIRVADTEEQHPTQSQSRSQPWELPVRPPTAPSSRTTPSVYYDASSQRQTPALPTPTASAPASTVTESSHPSSFAAPETARLSRYTTFTAKTAPPVLPRRLKRVLAHWKLGTDPSTYDWLATSRQHSQWEDEAEDEGMTEKERRRMQRRTERYVRRQRREAEESQQQQALSSQAPDIISASQPQQRTTRAESQRAAGSSQQNLETSQLPVASQVLPGKHGGRPPPKKKRKSGF</sequence>
<proteinExistence type="predicted"/>
<protein>
    <submittedName>
        <fullName evidence="1">Uncharacterized protein</fullName>
    </submittedName>
</protein>